<dbReference type="RefSeq" id="WP_127694818.1">
    <property type="nucleotide sequence ID" value="NZ_SACQ01000006.1"/>
</dbReference>
<evidence type="ECO:0000313" key="4">
    <source>
        <dbReference type="Proteomes" id="UP000282818"/>
    </source>
</evidence>
<feature type="signal peptide" evidence="2">
    <location>
        <begin position="1"/>
        <end position="38"/>
    </location>
</feature>
<dbReference type="EMBL" id="SACQ01000006">
    <property type="protein sequence ID" value="RVU30033.1"/>
    <property type="molecule type" value="Genomic_DNA"/>
</dbReference>
<organism evidence="3 4">
    <name type="scientific">Neptunomonas marina</name>
    <dbReference type="NCBI Taxonomy" id="1815562"/>
    <lineage>
        <taxon>Bacteria</taxon>
        <taxon>Pseudomonadati</taxon>
        <taxon>Pseudomonadota</taxon>
        <taxon>Gammaproteobacteria</taxon>
        <taxon>Oceanospirillales</taxon>
        <taxon>Oceanospirillaceae</taxon>
        <taxon>Neptunomonas</taxon>
    </lineage>
</organism>
<keyword evidence="2" id="KW-0732">Signal</keyword>
<name>A0A437Q6F1_9GAMM</name>
<feature type="region of interest" description="Disordered" evidence="1">
    <location>
        <begin position="65"/>
        <end position="89"/>
    </location>
</feature>
<dbReference type="Proteomes" id="UP000282818">
    <property type="component" value="Unassembled WGS sequence"/>
</dbReference>
<keyword evidence="4" id="KW-1185">Reference proteome</keyword>
<evidence type="ECO:0000256" key="1">
    <source>
        <dbReference type="SAM" id="MobiDB-lite"/>
    </source>
</evidence>
<sequence length="657" mass="70669">MAIKMNGVPPKSLPPSHAFSRKLLPTILALTMAQQAYAAEFQLGEIEGRFDSQVSLGASWRVESPDSDLISAPNGGTGRGSGSFDDGNQNFKRGDTFSRTLKSLHELSLTYENYGAFIRGKYWVDFELNDGNRAHGHTNNGYAANTPLDDSGFNDYAKFTGGEILDAYVWGNFDIGNKPLDVRLGSQVLNWGESTFIQGGLNAINPFDVSALRRPGAEIKEALLPVNMVFASLGATDNLSLEAFYQLTWEPTVEDGCGTYFSANDFAAQGCNGIRVNAGDFNFVPDSPYFNAVANTSPWNLTGTTPVVLRDADGVREADDNGQFGFAARYFAESLNDTEFGFYFANYHSRLPIVSGIKTPTDPAALGAALAPGVTAQVTQQFIGMGADVTDPAVQAAIAQTVTTTVGQIVQGTVPFNSRYFTEYPEDVKMFGVSWNTNIGDLAWSGEISHKQDVPLQLNGPMLVASMLTLGTQPGNPANGTVVPVGTAGLGDDISGYTQFDITQIQTTVIKTVNNIMGASRLALIGELGWTHIHNFDESAAALKYGRSGVFGYAPGDDDGFVTQDSFGYVARAALTYPNAFSGVTLTPQVSFKHGLSGYGPQPGAAFNEDQKSLNISLRADYLERYSAQLSYTNFFGGDYNELEDRDFISLSASVSF</sequence>
<feature type="chain" id="PRO_5019363375" evidence="2">
    <location>
        <begin position="39"/>
        <end position="657"/>
    </location>
</feature>
<dbReference type="InterPro" id="IPR010727">
    <property type="entry name" value="DUF1302"/>
</dbReference>
<evidence type="ECO:0000256" key="2">
    <source>
        <dbReference type="SAM" id="SignalP"/>
    </source>
</evidence>
<gene>
    <name evidence="3" type="ORF">EOE65_13315</name>
</gene>
<dbReference type="Pfam" id="PF06980">
    <property type="entry name" value="DUF1302"/>
    <property type="match status" value="1"/>
</dbReference>
<reference evidence="3 4" key="1">
    <citation type="submission" date="2019-01" db="EMBL/GenBank/DDBJ databases">
        <authorList>
            <person name="Chen W.-M."/>
        </authorList>
    </citation>
    <scope>NUCLEOTIDE SEQUENCE [LARGE SCALE GENOMIC DNA]</scope>
    <source>
        <strain evidence="3 4">HPM-16</strain>
    </source>
</reference>
<dbReference type="AlphaFoldDB" id="A0A437Q6F1"/>
<accession>A0A437Q6F1</accession>
<evidence type="ECO:0000313" key="3">
    <source>
        <dbReference type="EMBL" id="RVU30033.1"/>
    </source>
</evidence>
<proteinExistence type="predicted"/>
<comment type="caution">
    <text evidence="3">The sequence shown here is derived from an EMBL/GenBank/DDBJ whole genome shotgun (WGS) entry which is preliminary data.</text>
</comment>
<protein>
    <submittedName>
        <fullName evidence="3">DUF1302 domain-containing protein</fullName>
    </submittedName>
</protein>